<dbReference type="Proteomes" id="UP000001822">
    <property type="component" value="Chromosome"/>
</dbReference>
<protein>
    <recommendedName>
        <fullName evidence="3">TonB-dependent receptor</fullName>
    </recommendedName>
</protein>
<evidence type="ECO:0008006" key="3">
    <source>
        <dbReference type="Google" id="ProtNLM"/>
    </source>
</evidence>
<keyword evidence="2" id="KW-1185">Reference proteome</keyword>
<reference evidence="1 2" key="1">
    <citation type="journal article" date="2007" name="Appl. Environ. Microbiol.">
        <title>Genome sequence of the cellulolytic gliding bacterium Cytophaga hutchinsonii.</title>
        <authorList>
            <person name="Xie G."/>
            <person name="Bruce D.C."/>
            <person name="Challacombe J.F."/>
            <person name="Chertkov O."/>
            <person name="Detter J.C."/>
            <person name="Gilna P."/>
            <person name="Han C.S."/>
            <person name="Lucas S."/>
            <person name="Misra M."/>
            <person name="Myers G.L."/>
            <person name="Richardson P."/>
            <person name="Tapia R."/>
            <person name="Thayer N."/>
            <person name="Thompson L.S."/>
            <person name="Brettin T.S."/>
            <person name="Henrissat B."/>
            <person name="Wilson D.B."/>
            <person name="McBride M.J."/>
        </authorList>
    </citation>
    <scope>NUCLEOTIDE SEQUENCE [LARGE SCALE GENOMIC DNA]</scope>
    <source>
        <strain evidence="2">ATCC 33406 / DSM 1761 / CIP 103989 / NBRC 15051 / NCIMB 9469 / D465</strain>
    </source>
</reference>
<sequence>MVSNAQVVYWNGLGRALVTGSYLNGNILKPYSDSTDQANIVTQYKDSTSARKSTDGYTIFDLGVNAQPNEALRASATLRLSNSFGGFYGDGSQFIFRQLRLDGIIGKKVKYEIGDIDLELSKYTIFNSNEIYNDYESDIIAQRRSVVEYENFNFGNKWRLQGAHIETGLRFEQGIEKLGLRAFATRNRRYTPSITPDRYMMGGRVELVQSRMLQVGGNYVYIFDAAGTVSSPGLTNQNQVLTGDWKVTHYMDKIDLSFYGEAGKSNNKYAVIEKDSVKTDDYFYDLGLSAKYKPWLLKLFVNYRNVGADFFSSGAQTRRVNDYGYNGPHGNNTLGMFDQVQNNAVQRATIGGATLLDYVSDQNLRNLNLKNTLMAFNPAYNNITPYGQATANRKGLTIGASLGNAEKVVKADFVADLLSEVASQGDTVDNALRKFTGLKGGAMVNIHKLLRFEKNIIFTAGARYEKTTRGGVSPVDLQSTLIDLGLTVEVVKNLDLIGGIKTITAKGNEYIYVRNDFNQIRTDNPFSNYKLDQSQFLSTFGARYRFSKNTYFTVNGVTQSVKFDDASYNNYKINQIFFNYTMIF</sequence>
<dbReference type="AlphaFoldDB" id="A0A6N4SQI4"/>
<evidence type="ECO:0000313" key="1">
    <source>
        <dbReference type="EMBL" id="ABG58549.1"/>
    </source>
</evidence>
<gene>
    <name evidence="1" type="ordered locus">CHU_1277</name>
</gene>
<dbReference type="KEGG" id="chu:CHU_1277"/>
<name>A0A6N4SQI4_CYTH3</name>
<proteinExistence type="predicted"/>
<accession>A0A6N4SQI4</accession>
<evidence type="ECO:0000313" key="2">
    <source>
        <dbReference type="Proteomes" id="UP000001822"/>
    </source>
</evidence>
<organism evidence="1 2">
    <name type="scientific">Cytophaga hutchinsonii (strain ATCC 33406 / DSM 1761 / CIP 103989 / NBRC 15051 / NCIMB 9469 / D465)</name>
    <dbReference type="NCBI Taxonomy" id="269798"/>
    <lineage>
        <taxon>Bacteria</taxon>
        <taxon>Pseudomonadati</taxon>
        <taxon>Bacteroidota</taxon>
        <taxon>Cytophagia</taxon>
        <taxon>Cytophagales</taxon>
        <taxon>Cytophagaceae</taxon>
        <taxon>Cytophaga</taxon>
    </lineage>
</organism>
<dbReference type="EMBL" id="CP000383">
    <property type="protein sequence ID" value="ABG58549.1"/>
    <property type="molecule type" value="Genomic_DNA"/>
</dbReference>